<name>A0A0A8UW83_LEGHA</name>
<reference evidence="2" key="1">
    <citation type="submission" date="2014-09" db="EMBL/GenBank/DDBJ databases">
        <authorList>
            <person name="Gomez-Valero L."/>
        </authorList>
    </citation>
    <scope>NUCLEOTIDE SEQUENCE [LARGE SCALE GENOMIC DNA]</scope>
    <source>
        <strain evidence="2">ATCC35250</strain>
    </source>
</reference>
<proteinExistence type="predicted"/>
<sequence length="140" mass="16526">MLILFVFELLQMPLRKILTAVFYRKPNGLEPVRTWLKLLAKTDKKIIGRDINEVECNWPVGMPKVKYLEKRLWEVRSDITGNRSVRTLFTINNKRMYLVHSFFKNSTKTPGRELEIANERKNEILKKGGHSMHESSSFFK</sequence>
<dbReference type="RefSeq" id="WP_052673662.1">
    <property type="nucleotide sequence ID" value="NZ_LN681225.1"/>
</dbReference>
<dbReference type="KEGG" id="lha:LHA_1997"/>
<evidence type="ECO:0000313" key="2">
    <source>
        <dbReference type="Proteomes" id="UP000032803"/>
    </source>
</evidence>
<dbReference type="STRING" id="449.LHA_1997"/>
<dbReference type="EMBL" id="LN681225">
    <property type="protein sequence ID" value="CEK11024.1"/>
    <property type="molecule type" value="Genomic_DNA"/>
</dbReference>
<dbReference type="InterPro" id="IPR009241">
    <property type="entry name" value="HigB-like"/>
</dbReference>
<evidence type="ECO:0000313" key="1">
    <source>
        <dbReference type="EMBL" id="CEK11024.1"/>
    </source>
</evidence>
<accession>A0A0A8UW83</accession>
<dbReference type="HOGENOM" id="CLU_122734_2_0_6"/>
<dbReference type="AlphaFoldDB" id="A0A0A8UW83"/>
<dbReference type="PATRIC" id="fig|449.7.peg.2149"/>
<gene>
    <name evidence="1" type="ORF">LHA_1997</name>
</gene>
<protein>
    <submittedName>
        <fullName evidence="1">Protein of unknow function [addiction module killer]</fullName>
    </submittedName>
</protein>
<dbReference type="Proteomes" id="UP000032803">
    <property type="component" value="Chromosome I"/>
</dbReference>
<keyword evidence="2" id="KW-1185">Reference proteome</keyword>
<organism evidence="1 2">
    <name type="scientific">Legionella hackeliae</name>
    <dbReference type="NCBI Taxonomy" id="449"/>
    <lineage>
        <taxon>Bacteria</taxon>
        <taxon>Pseudomonadati</taxon>
        <taxon>Pseudomonadota</taxon>
        <taxon>Gammaproteobacteria</taxon>
        <taxon>Legionellales</taxon>
        <taxon>Legionellaceae</taxon>
        <taxon>Legionella</taxon>
    </lineage>
</organism>
<dbReference type="Pfam" id="PF05973">
    <property type="entry name" value="Gp49"/>
    <property type="match status" value="1"/>
</dbReference>